<reference evidence="1" key="2">
    <citation type="journal article" date="2023" name="Commun. Biol.">
        <title>Intrasexual cuticular hydrocarbon dimorphism in a wasp sheds light on hydrocarbon biosynthesis genes in Hymenoptera.</title>
        <authorList>
            <person name="Moris V.C."/>
            <person name="Podsiadlowski L."/>
            <person name="Martin S."/>
            <person name="Oeyen J.P."/>
            <person name="Donath A."/>
            <person name="Petersen M."/>
            <person name="Wilbrandt J."/>
            <person name="Misof B."/>
            <person name="Liedtke D."/>
            <person name="Thamm M."/>
            <person name="Scheiner R."/>
            <person name="Schmitt T."/>
            <person name="Niehuis O."/>
        </authorList>
    </citation>
    <scope>NUCLEOTIDE SEQUENCE</scope>
    <source>
        <strain evidence="1">GBR_01_08_01A</strain>
    </source>
</reference>
<comment type="caution">
    <text evidence="1">The sequence shown here is derived from an EMBL/GenBank/DDBJ whole genome shotgun (WGS) entry which is preliminary data.</text>
</comment>
<keyword evidence="2" id="KW-1185">Reference proteome</keyword>
<dbReference type="EMBL" id="JAIFRP010000572">
    <property type="protein sequence ID" value="KAK2578118.1"/>
    <property type="molecule type" value="Genomic_DNA"/>
</dbReference>
<gene>
    <name evidence="1" type="ORF">KPH14_000843</name>
</gene>
<organism evidence="1 2">
    <name type="scientific">Odynerus spinipes</name>
    <dbReference type="NCBI Taxonomy" id="1348599"/>
    <lineage>
        <taxon>Eukaryota</taxon>
        <taxon>Metazoa</taxon>
        <taxon>Ecdysozoa</taxon>
        <taxon>Arthropoda</taxon>
        <taxon>Hexapoda</taxon>
        <taxon>Insecta</taxon>
        <taxon>Pterygota</taxon>
        <taxon>Neoptera</taxon>
        <taxon>Endopterygota</taxon>
        <taxon>Hymenoptera</taxon>
        <taxon>Apocrita</taxon>
        <taxon>Aculeata</taxon>
        <taxon>Vespoidea</taxon>
        <taxon>Vespidae</taxon>
        <taxon>Eumeninae</taxon>
        <taxon>Odynerus</taxon>
    </lineage>
</organism>
<sequence length="79" mass="8986">MPPSDTVAVAVCVYCMYFGFTQHACARLSIAKSKIHQPFNNLDHNHNVLEVPIDLSDWIIDIIQHLARTTEFIKLISYA</sequence>
<name>A0AAD9VKN0_9HYME</name>
<protein>
    <submittedName>
        <fullName evidence="1">Uncharacterized protein</fullName>
    </submittedName>
</protein>
<proteinExistence type="predicted"/>
<dbReference type="Proteomes" id="UP001258017">
    <property type="component" value="Unassembled WGS sequence"/>
</dbReference>
<evidence type="ECO:0000313" key="2">
    <source>
        <dbReference type="Proteomes" id="UP001258017"/>
    </source>
</evidence>
<reference evidence="1" key="1">
    <citation type="submission" date="2021-08" db="EMBL/GenBank/DDBJ databases">
        <authorList>
            <person name="Misof B."/>
            <person name="Oliver O."/>
            <person name="Podsiadlowski L."/>
            <person name="Donath A."/>
            <person name="Peters R."/>
            <person name="Mayer C."/>
            <person name="Rust J."/>
            <person name="Gunkel S."/>
            <person name="Lesny P."/>
            <person name="Martin S."/>
            <person name="Oeyen J.P."/>
            <person name="Petersen M."/>
            <person name="Panagiotis P."/>
            <person name="Wilbrandt J."/>
            <person name="Tanja T."/>
        </authorList>
    </citation>
    <scope>NUCLEOTIDE SEQUENCE</scope>
    <source>
        <strain evidence="1">GBR_01_08_01A</strain>
        <tissue evidence="1">Thorax + abdomen</tissue>
    </source>
</reference>
<accession>A0AAD9VKN0</accession>
<dbReference type="AlphaFoldDB" id="A0AAD9VKN0"/>
<evidence type="ECO:0000313" key="1">
    <source>
        <dbReference type="EMBL" id="KAK2578118.1"/>
    </source>
</evidence>